<dbReference type="InterPro" id="IPR043130">
    <property type="entry name" value="CDP-OH_PTrfase_TM_dom"/>
</dbReference>
<keyword evidence="7" id="KW-0444">Lipid biosynthesis</keyword>
<dbReference type="InterPro" id="IPR050324">
    <property type="entry name" value="CDP-alcohol_PTase-I"/>
</dbReference>
<accession>A0A1G9LM59</accession>
<dbReference type="AlphaFoldDB" id="A0A1G9LM59"/>
<evidence type="ECO:0000256" key="7">
    <source>
        <dbReference type="ARBA" id="ARBA00022516"/>
    </source>
</evidence>
<evidence type="ECO:0000256" key="18">
    <source>
        <dbReference type="SAM" id="Phobius"/>
    </source>
</evidence>
<evidence type="ECO:0000256" key="8">
    <source>
        <dbReference type="ARBA" id="ARBA00022679"/>
    </source>
</evidence>
<evidence type="ECO:0000256" key="16">
    <source>
        <dbReference type="NCBIfam" id="TIGR00560"/>
    </source>
</evidence>
<dbReference type="Pfam" id="PF01066">
    <property type="entry name" value="CDP-OH_P_transf"/>
    <property type="match status" value="1"/>
</dbReference>
<dbReference type="GO" id="GO:0006655">
    <property type="term" value="P:phosphatidylglycerol biosynthetic process"/>
    <property type="evidence" value="ECO:0007669"/>
    <property type="project" value="UniProtKB-UniPathway"/>
</dbReference>
<keyword evidence="8 17" id="KW-0808">Transferase</keyword>
<evidence type="ECO:0000256" key="11">
    <source>
        <dbReference type="ARBA" id="ARBA00023098"/>
    </source>
</evidence>
<dbReference type="InterPro" id="IPR004570">
    <property type="entry name" value="Phosphatidylglycerol_P_synth"/>
</dbReference>
<comment type="function">
    <text evidence="1">This protein catalyzes the committed step to the synthesis of the acidic phospholipids.</text>
</comment>
<evidence type="ECO:0000256" key="5">
    <source>
        <dbReference type="ARBA" id="ARBA00013170"/>
    </source>
</evidence>
<dbReference type="InterPro" id="IPR000462">
    <property type="entry name" value="CDP-OH_P_trans"/>
</dbReference>
<keyword evidence="13" id="KW-0594">Phospholipid biosynthesis</keyword>
<feature type="transmembrane region" description="Helical" evidence="18">
    <location>
        <begin position="7"/>
        <end position="24"/>
    </location>
</feature>
<evidence type="ECO:0000256" key="1">
    <source>
        <dbReference type="ARBA" id="ARBA00003973"/>
    </source>
</evidence>
<keyword evidence="20" id="KW-1185">Reference proteome</keyword>
<keyword evidence="14" id="KW-1208">Phospholipid metabolism</keyword>
<dbReference type="PANTHER" id="PTHR14269">
    <property type="entry name" value="CDP-DIACYLGLYCEROL--GLYCEROL-3-PHOSPHATE 3-PHOSPHATIDYLTRANSFERASE-RELATED"/>
    <property type="match status" value="1"/>
</dbReference>
<evidence type="ECO:0000256" key="10">
    <source>
        <dbReference type="ARBA" id="ARBA00022989"/>
    </source>
</evidence>
<evidence type="ECO:0000256" key="4">
    <source>
        <dbReference type="ARBA" id="ARBA00010441"/>
    </source>
</evidence>
<evidence type="ECO:0000256" key="14">
    <source>
        <dbReference type="ARBA" id="ARBA00023264"/>
    </source>
</evidence>
<evidence type="ECO:0000256" key="15">
    <source>
        <dbReference type="ARBA" id="ARBA00048586"/>
    </source>
</evidence>
<feature type="transmembrane region" description="Helical" evidence="18">
    <location>
        <begin position="131"/>
        <end position="148"/>
    </location>
</feature>
<dbReference type="GO" id="GO:0016020">
    <property type="term" value="C:membrane"/>
    <property type="evidence" value="ECO:0007669"/>
    <property type="project" value="UniProtKB-SubCell"/>
</dbReference>
<proteinExistence type="inferred from homology"/>
<dbReference type="Gene3D" id="1.20.120.1760">
    <property type="match status" value="1"/>
</dbReference>
<comment type="catalytic activity">
    <reaction evidence="15">
        <text>a CDP-1,2-diacyl-sn-glycerol + sn-glycerol 3-phosphate = a 1,2-diacyl-sn-glycero-3-phospho-(1'-sn-glycero-3'-phosphate) + CMP + H(+)</text>
        <dbReference type="Rhea" id="RHEA:12593"/>
        <dbReference type="ChEBI" id="CHEBI:15378"/>
        <dbReference type="ChEBI" id="CHEBI:57597"/>
        <dbReference type="ChEBI" id="CHEBI:58332"/>
        <dbReference type="ChEBI" id="CHEBI:60110"/>
        <dbReference type="ChEBI" id="CHEBI:60377"/>
        <dbReference type="EC" id="2.7.8.5"/>
    </reaction>
</comment>
<comment type="pathway">
    <text evidence="3">Phospholipid metabolism; phosphatidylglycerol biosynthesis; phosphatidylglycerol from CDP-diacylglycerol: step 1/2.</text>
</comment>
<keyword evidence="11" id="KW-0443">Lipid metabolism</keyword>
<evidence type="ECO:0000256" key="9">
    <source>
        <dbReference type="ARBA" id="ARBA00022692"/>
    </source>
</evidence>
<keyword evidence="10 18" id="KW-1133">Transmembrane helix</keyword>
<comment type="subcellular location">
    <subcellularLocation>
        <location evidence="2">Membrane</location>
        <topology evidence="2">Multi-pass membrane protein</topology>
    </subcellularLocation>
</comment>
<dbReference type="EC" id="2.7.8.5" evidence="5 16"/>
<dbReference type="PROSITE" id="PS00379">
    <property type="entry name" value="CDP_ALCOHOL_P_TRANSF"/>
    <property type="match status" value="1"/>
</dbReference>
<evidence type="ECO:0000256" key="12">
    <source>
        <dbReference type="ARBA" id="ARBA00023136"/>
    </source>
</evidence>
<feature type="transmembrane region" description="Helical" evidence="18">
    <location>
        <begin position="154"/>
        <end position="173"/>
    </location>
</feature>
<dbReference type="STRING" id="321763.SAMN04488692_106112"/>
<dbReference type="Proteomes" id="UP000199476">
    <property type="component" value="Unassembled WGS sequence"/>
</dbReference>
<comment type="similarity">
    <text evidence="4 17">Belongs to the CDP-alcohol phosphatidyltransferase class-I family.</text>
</comment>
<reference evidence="19 20" key="1">
    <citation type="submission" date="2016-10" db="EMBL/GenBank/DDBJ databases">
        <authorList>
            <person name="de Groot N.N."/>
        </authorList>
    </citation>
    <scope>NUCLEOTIDE SEQUENCE [LARGE SCALE GENOMIC DNA]</scope>
    <source>
        <strain evidence="19 20">SLAS-1</strain>
    </source>
</reference>
<dbReference type="EMBL" id="FNGO01000006">
    <property type="protein sequence ID" value="SDL63030.1"/>
    <property type="molecule type" value="Genomic_DNA"/>
</dbReference>
<dbReference type="RefSeq" id="WP_089759218.1">
    <property type="nucleotide sequence ID" value="NZ_FNGO01000006.1"/>
</dbReference>
<evidence type="ECO:0000313" key="19">
    <source>
        <dbReference type="EMBL" id="SDL63030.1"/>
    </source>
</evidence>
<dbReference type="GO" id="GO:0008444">
    <property type="term" value="F:CDP-diacylglycerol-glycerol-3-phosphate 3-phosphatidyltransferase activity"/>
    <property type="evidence" value="ECO:0007669"/>
    <property type="project" value="UniProtKB-UniRule"/>
</dbReference>
<evidence type="ECO:0000256" key="3">
    <source>
        <dbReference type="ARBA" id="ARBA00005042"/>
    </source>
</evidence>
<dbReference type="InterPro" id="IPR048254">
    <property type="entry name" value="CDP_ALCOHOL_P_TRANSF_CS"/>
</dbReference>
<evidence type="ECO:0000256" key="17">
    <source>
        <dbReference type="RuleBase" id="RU003750"/>
    </source>
</evidence>
<keyword evidence="9 18" id="KW-0812">Transmembrane</keyword>
<evidence type="ECO:0000256" key="2">
    <source>
        <dbReference type="ARBA" id="ARBA00004141"/>
    </source>
</evidence>
<feature type="transmembrane region" description="Helical" evidence="18">
    <location>
        <begin position="30"/>
        <end position="49"/>
    </location>
</feature>
<sequence>MNLANKITLIRIAMIPMFMLFMYLQPLRPGVMEIIAVLMFLAAAGTDRVDGYIARKYNQVTKFGKIMDPVADKLLIAGVFITLADIHPQVSAWPVTIIMAREFLISALRMIAASEGVVISANIWGKVKTNIQVLVAFLLILHPGVIYLPGPIPFIIIWLTALFTIYSGLVYFWESDLEFFAPPEN</sequence>
<name>A0A1G9LM59_9FIRM</name>
<dbReference type="PANTHER" id="PTHR14269:SF62">
    <property type="entry name" value="CDP-DIACYLGLYCEROL--GLYCEROL-3-PHOSPHATE 3-PHOSPHATIDYLTRANSFERASE 1, CHLOROPLASTIC"/>
    <property type="match status" value="1"/>
</dbReference>
<keyword evidence="12 18" id="KW-0472">Membrane</keyword>
<evidence type="ECO:0000313" key="20">
    <source>
        <dbReference type="Proteomes" id="UP000199476"/>
    </source>
</evidence>
<organism evidence="19 20">
    <name type="scientific">Halarsenatibacter silvermanii</name>
    <dbReference type="NCBI Taxonomy" id="321763"/>
    <lineage>
        <taxon>Bacteria</taxon>
        <taxon>Bacillati</taxon>
        <taxon>Bacillota</taxon>
        <taxon>Clostridia</taxon>
        <taxon>Halanaerobiales</taxon>
        <taxon>Halarsenatibacteraceae</taxon>
        <taxon>Halarsenatibacter</taxon>
    </lineage>
</organism>
<dbReference type="OrthoDB" id="9796672at2"/>
<gene>
    <name evidence="19" type="ORF">SAMN04488692_106112</name>
</gene>
<evidence type="ECO:0000256" key="13">
    <source>
        <dbReference type="ARBA" id="ARBA00023209"/>
    </source>
</evidence>
<evidence type="ECO:0000256" key="6">
    <source>
        <dbReference type="ARBA" id="ARBA00014944"/>
    </source>
</evidence>
<protein>
    <recommendedName>
        <fullName evidence="6 16">CDP-diacylglycerol--glycerol-3-phosphate 3-phosphatidyltransferase</fullName>
        <ecNumber evidence="5 16">2.7.8.5</ecNumber>
    </recommendedName>
</protein>
<dbReference type="UniPathway" id="UPA00084">
    <property type="reaction ID" value="UER00503"/>
</dbReference>
<dbReference type="NCBIfam" id="TIGR00560">
    <property type="entry name" value="pgsA"/>
    <property type="match status" value="1"/>
</dbReference>
<dbReference type="PIRSF" id="PIRSF000847">
    <property type="entry name" value="Phos_ph_gly_syn"/>
    <property type="match status" value="1"/>
</dbReference>